<dbReference type="PROSITE" id="PS51257">
    <property type="entry name" value="PROKAR_LIPOPROTEIN"/>
    <property type="match status" value="1"/>
</dbReference>
<name>X0UWH6_9ZZZZ</name>
<dbReference type="EMBL" id="BARS01026697">
    <property type="protein sequence ID" value="GAG03522.1"/>
    <property type="molecule type" value="Genomic_DNA"/>
</dbReference>
<accession>X0UWH6</accession>
<feature type="non-terminal residue" evidence="1">
    <location>
        <position position="86"/>
    </location>
</feature>
<comment type="caution">
    <text evidence="1">The sequence shown here is derived from an EMBL/GenBank/DDBJ whole genome shotgun (WGS) entry which is preliminary data.</text>
</comment>
<protein>
    <submittedName>
        <fullName evidence="1">Uncharacterized protein</fullName>
    </submittedName>
</protein>
<sequence>MNVIKPTILGGFLAATLLTLTGCPFVQNRTNNQGGGSILTAGAKVVGGSMTVLTPDEIQIVTDTVRDVANNPDLPQVTDEQAQVAV</sequence>
<gene>
    <name evidence="1" type="ORF">S01H1_42045</name>
</gene>
<evidence type="ECO:0000313" key="1">
    <source>
        <dbReference type="EMBL" id="GAG03522.1"/>
    </source>
</evidence>
<dbReference type="AlphaFoldDB" id="X0UWH6"/>
<proteinExistence type="predicted"/>
<reference evidence="1" key="1">
    <citation type="journal article" date="2014" name="Front. Microbiol.">
        <title>High frequency of phylogenetically diverse reductive dehalogenase-homologous genes in deep subseafloor sedimentary metagenomes.</title>
        <authorList>
            <person name="Kawai M."/>
            <person name="Futagami T."/>
            <person name="Toyoda A."/>
            <person name="Takaki Y."/>
            <person name="Nishi S."/>
            <person name="Hori S."/>
            <person name="Arai W."/>
            <person name="Tsubouchi T."/>
            <person name="Morono Y."/>
            <person name="Uchiyama I."/>
            <person name="Ito T."/>
            <person name="Fujiyama A."/>
            <person name="Inagaki F."/>
            <person name="Takami H."/>
        </authorList>
    </citation>
    <scope>NUCLEOTIDE SEQUENCE</scope>
    <source>
        <strain evidence="1">Expedition CK06-06</strain>
    </source>
</reference>
<organism evidence="1">
    <name type="scientific">marine sediment metagenome</name>
    <dbReference type="NCBI Taxonomy" id="412755"/>
    <lineage>
        <taxon>unclassified sequences</taxon>
        <taxon>metagenomes</taxon>
        <taxon>ecological metagenomes</taxon>
    </lineage>
</organism>